<evidence type="ECO:0000259" key="12">
    <source>
        <dbReference type="Pfam" id="PF00501"/>
    </source>
</evidence>
<dbReference type="GO" id="GO:0016020">
    <property type="term" value="C:membrane"/>
    <property type="evidence" value="ECO:0007669"/>
    <property type="project" value="UniProtKB-SubCell"/>
</dbReference>
<evidence type="ECO:0000256" key="3">
    <source>
        <dbReference type="ARBA" id="ARBA00005005"/>
    </source>
</evidence>
<evidence type="ECO:0000256" key="2">
    <source>
        <dbReference type="ARBA" id="ARBA00004170"/>
    </source>
</evidence>
<keyword evidence="4 14" id="KW-0436">Ligase</keyword>
<dbReference type="Proteomes" id="UP000315889">
    <property type="component" value="Unassembled WGS sequence"/>
</dbReference>
<dbReference type="AlphaFoldDB" id="A0A520MGB6"/>
<evidence type="ECO:0000256" key="9">
    <source>
        <dbReference type="ARBA" id="ARBA00026121"/>
    </source>
</evidence>
<feature type="domain" description="AMP-dependent synthetase/ligase" evidence="12">
    <location>
        <begin position="35"/>
        <end position="419"/>
    </location>
</feature>
<protein>
    <recommendedName>
        <fullName evidence="10">Long-chain-fatty-acid--CoA ligase</fullName>
        <ecNumber evidence="9">6.2.1.3</ecNumber>
    </recommendedName>
    <alternativeName>
        <fullName evidence="11">Long-chain acyl-CoA synthetase</fullName>
    </alternativeName>
</protein>
<dbReference type="InterPro" id="IPR000873">
    <property type="entry name" value="AMP-dep_synth/lig_dom"/>
</dbReference>
<evidence type="ECO:0000256" key="10">
    <source>
        <dbReference type="ARBA" id="ARBA00039545"/>
    </source>
</evidence>
<dbReference type="FunFam" id="3.30.300.30:FF:000006">
    <property type="entry name" value="Long-chain-fatty-acid--CoA ligase FadD"/>
    <property type="match status" value="1"/>
</dbReference>
<evidence type="ECO:0000256" key="7">
    <source>
        <dbReference type="ARBA" id="ARBA00022842"/>
    </source>
</evidence>
<comment type="cofactor">
    <cofactor evidence="1">
        <name>Mg(2+)</name>
        <dbReference type="ChEBI" id="CHEBI:18420"/>
    </cofactor>
</comment>
<comment type="pathway">
    <text evidence="3">Lipid metabolism; fatty acid beta-oxidation.</text>
</comment>
<evidence type="ECO:0000256" key="1">
    <source>
        <dbReference type="ARBA" id="ARBA00001946"/>
    </source>
</evidence>
<dbReference type="SUPFAM" id="SSF56801">
    <property type="entry name" value="Acetyl-CoA synthetase-like"/>
    <property type="match status" value="1"/>
</dbReference>
<evidence type="ECO:0000313" key="14">
    <source>
        <dbReference type="EMBL" id="RZO20272.1"/>
    </source>
</evidence>
<dbReference type="Gene3D" id="3.40.50.980">
    <property type="match status" value="2"/>
</dbReference>
<dbReference type="PANTHER" id="PTHR43767">
    <property type="entry name" value="LONG-CHAIN-FATTY-ACID--COA LIGASE"/>
    <property type="match status" value="1"/>
</dbReference>
<evidence type="ECO:0000256" key="8">
    <source>
        <dbReference type="ARBA" id="ARBA00023136"/>
    </source>
</evidence>
<dbReference type="Gene3D" id="3.30.300.30">
    <property type="match status" value="1"/>
</dbReference>
<dbReference type="EC" id="6.2.1.3" evidence="9"/>
<keyword evidence="8" id="KW-0472">Membrane</keyword>
<evidence type="ECO:0000256" key="5">
    <source>
        <dbReference type="ARBA" id="ARBA00022741"/>
    </source>
</evidence>
<dbReference type="Pfam" id="PF00501">
    <property type="entry name" value="AMP-binding"/>
    <property type="match status" value="1"/>
</dbReference>
<keyword evidence="7" id="KW-0460">Magnesium</keyword>
<dbReference type="InterPro" id="IPR020845">
    <property type="entry name" value="AMP-binding_CS"/>
</dbReference>
<sequence>MFIAGAVTKAQKRVGIALEQPPLPAKSILQIWTNAVSDSPSHPAFTCLGQTLSYGEVDQLSRRVASYFQKTLKLKTGDRIAIQLPNLIQYPIVVIAAMKLGLVVVNTNPMYTVRELVHQFNDSGVKVVVALDQFYSTLAEALPQTSIEHVIVTRPIDLLASPKQESLAILMRLLGKRPSIKGNSVIPFKDLLAVGTSYTPYISSLDDICALQYTGGTTGASKGVKLTQTSLLSNIAQALEVISVGEDSLKYSTSIAPLPLYHIYAYSLCFGMLPAIRGHSILIPDPRNIPLFVKAIRKFKFDIFCGLNSLFVALLQDKDFKRLDFSGLKMTLSGGMALMTSVAEDWQKATGCVISEGYGMTESSPVISMNPSGFEKIGTAGIPISGTEIKVIDEQGVEQLVGAVGELCIKGAQVMAGYWKQPEQTAEVIIDEWLHTGDIVTVDEEGYITIVDRLKDMIIVSGFNVYPNELEQALTTHPQVAQCAAIGVPDPKAGEVVKMFVVKADSSLTESAVIEYCKANMAGYKVPKLVEFRAELPMTNVGKVLRKDLKAEELAKS</sequence>
<dbReference type="GO" id="GO:0004467">
    <property type="term" value="F:long-chain fatty acid-CoA ligase activity"/>
    <property type="evidence" value="ECO:0007669"/>
    <property type="project" value="UniProtKB-EC"/>
</dbReference>
<keyword evidence="6" id="KW-0067">ATP-binding</keyword>
<name>A0A520MGB6_9GAMM</name>
<gene>
    <name evidence="14" type="ORF">EVB03_04980</name>
</gene>
<dbReference type="PROSITE" id="PS00455">
    <property type="entry name" value="AMP_BINDING"/>
    <property type="match status" value="1"/>
</dbReference>
<dbReference type="GO" id="GO:0005524">
    <property type="term" value="F:ATP binding"/>
    <property type="evidence" value="ECO:0007669"/>
    <property type="project" value="UniProtKB-KW"/>
</dbReference>
<feature type="domain" description="AMP-binding enzyme C-terminal" evidence="13">
    <location>
        <begin position="469"/>
        <end position="543"/>
    </location>
</feature>
<dbReference type="Gene3D" id="2.30.38.10">
    <property type="entry name" value="Luciferase, Domain 3"/>
    <property type="match status" value="1"/>
</dbReference>
<evidence type="ECO:0000256" key="4">
    <source>
        <dbReference type="ARBA" id="ARBA00022598"/>
    </source>
</evidence>
<keyword evidence="5" id="KW-0547">Nucleotide-binding</keyword>
<dbReference type="InterPro" id="IPR050237">
    <property type="entry name" value="ATP-dep_AMP-bd_enzyme"/>
</dbReference>
<evidence type="ECO:0000259" key="13">
    <source>
        <dbReference type="Pfam" id="PF13193"/>
    </source>
</evidence>
<comment type="subcellular location">
    <subcellularLocation>
        <location evidence="2">Membrane</location>
        <topology evidence="2">Peripheral membrane protein</topology>
    </subcellularLocation>
</comment>
<evidence type="ECO:0000313" key="15">
    <source>
        <dbReference type="Proteomes" id="UP000315889"/>
    </source>
</evidence>
<comment type="caution">
    <text evidence="14">The sequence shown here is derived from an EMBL/GenBank/DDBJ whole genome shotgun (WGS) entry which is preliminary data.</text>
</comment>
<evidence type="ECO:0000256" key="11">
    <source>
        <dbReference type="ARBA" id="ARBA00042773"/>
    </source>
</evidence>
<dbReference type="PANTHER" id="PTHR43767:SF8">
    <property type="entry name" value="LONG-CHAIN-FATTY-ACID--COA LIGASE"/>
    <property type="match status" value="1"/>
</dbReference>
<dbReference type="CDD" id="cd05936">
    <property type="entry name" value="FC-FACS_FadD_like"/>
    <property type="match status" value="1"/>
</dbReference>
<dbReference type="Pfam" id="PF13193">
    <property type="entry name" value="AMP-binding_C"/>
    <property type="match status" value="1"/>
</dbReference>
<dbReference type="InterPro" id="IPR025110">
    <property type="entry name" value="AMP-bd_C"/>
</dbReference>
<dbReference type="EMBL" id="SHBP01000005">
    <property type="protein sequence ID" value="RZO20272.1"/>
    <property type="molecule type" value="Genomic_DNA"/>
</dbReference>
<reference evidence="14 15" key="1">
    <citation type="submission" date="2019-02" db="EMBL/GenBank/DDBJ databases">
        <title>Prokaryotic population dynamics and viral predation in marine succession experiment using metagenomics: the confinement effect.</title>
        <authorList>
            <person name="Haro-Moreno J.M."/>
            <person name="Rodriguez-Valera F."/>
            <person name="Lopez-Perez M."/>
        </authorList>
    </citation>
    <scope>NUCLEOTIDE SEQUENCE [LARGE SCALE GENOMIC DNA]</scope>
    <source>
        <strain evidence="14">MED-G170</strain>
    </source>
</reference>
<proteinExistence type="predicted"/>
<accession>A0A520MGB6</accession>
<organism evidence="14 15">
    <name type="scientific">SAR92 clade bacterium</name>
    <dbReference type="NCBI Taxonomy" id="2315479"/>
    <lineage>
        <taxon>Bacteria</taxon>
        <taxon>Pseudomonadati</taxon>
        <taxon>Pseudomonadota</taxon>
        <taxon>Gammaproteobacteria</taxon>
        <taxon>Cellvibrionales</taxon>
        <taxon>Porticoccaceae</taxon>
        <taxon>SAR92 clade</taxon>
    </lineage>
</organism>
<dbReference type="InterPro" id="IPR045851">
    <property type="entry name" value="AMP-bd_C_sf"/>
</dbReference>
<evidence type="ECO:0000256" key="6">
    <source>
        <dbReference type="ARBA" id="ARBA00022840"/>
    </source>
</evidence>